<evidence type="ECO:0000313" key="2">
    <source>
        <dbReference type="Proteomes" id="UP000430692"/>
    </source>
</evidence>
<organism evidence="1 2">
    <name type="scientific">Shimazuella alba</name>
    <dbReference type="NCBI Taxonomy" id="2690964"/>
    <lineage>
        <taxon>Bacteria</taxon>
        <taxon>Bacillati</taxon>
        <taxon>Bacillota</taxon>
        <taxon>Bacilli</taxon>
        <taxon>Bacillales</taxon>
        <taxon>Thermoactinomycetaceae</taxon>
        <taxon>Shimazuella</taxon>
    </lineage>
</organism>
<accession>A0A6I4VZ25</accession>
<name>A0A6I4VZ25_9BACL</name>
<dbReference type="EMBL" id="WUUL01000019">
    <property type="protein sequence ID" value="MXQ55778.1"/>
    <property type="molecule type" value="Genomic_DNA"/>
</dbReference>
<gene>
    <name evidence="1" type="ORF">GSM42_19020</name>
</gene>
<dbReference type="AlphaFoldDB" id="A0A6I4VZ25"/>
<evidence type="ECO:0000313" key="1">
    <source>
        <dbReference type="EMBL" id="MXQ55778.1"/>
    </source>
</evidence>
<reference evidence="1 2" key="1">
    <citation type="submission" date="2019-12" db="EMBL/GenBank/DDBJ databases">
        <title>Whole-genome analyses of novel actinobacteria.</title>
        <authorList>
            <person name="Sahin N."/>
            <person name="Saygin H."/>
        </authorList>
    </citation>
    <scope>NUCLEOTIDE SEQUENCE [LARGE SCALE GENOMIC DNA]</scope>
    <source>
        <strain evidence="1 2">KC615</strain>
    </source>
</reference>
<protein>
    <submittedName>
        <fullName evidence="1">Uncharacterized protein</fullName>
    </submittedName>
</protein>
<proteinExistence type="predicted"/>
<comment type="caution">
    <text evidence="1">The sequence shown here is derived from an EMBL/GenBank/DDBJ whole genome shotgun (WGS) entry which is preliminary data.</text>
</comment>
<dbReference type="RefSeq" id="WP_160803131.1">
    <property type="nucleotide sequence ID" value="NZ_WUUL01000019.1"/>
</dbReference>
<keyword evidence="2" id="KW-1185">Reference proteome</keyword>
<sequence>MAHDPTANVERNIKRLPRSEAEKALATLLGNAAVQEFIAQIGGTRRIDQEAVRQALSSPVARKNMGDLKKVAPTAAKEINKL</sequence>
<dbReference type="Proteomes" id="UP000430692">
    <property type="component" value="Unassembled WGS sequence"/>
</dbReference>